<dbReference type="STRING" id="1745343.A0A2J6PDA9"/>
<proteinExistence type="predicted"/>
<protein>
    <submittedName>
        <fullName evidence="2">Uncharacterized protein</fullName>
    </submittedName>
</protein>
<dbReference type="Proteomes" id="UP000235672">
    <property type="component" value="Unassembled WGS sequence"/>
</dbReference>
<name>A0A2J6PDA9_9HELO</name>
<feature type="region of interest" description="Disordered" evidence="1">
    <location>
        <begin position="115"/>
        <end position="146"/>
    </location>
</feature>
<dbReference type="PANTHER" id="PTHR35043:SF8">
    <property type="entry name" value="DUF4220 DOMAIN-CONTAINING PROTEIN"/>
    <property type="match status" value="1"/>
</dbReference>
<dbReference type="AlphaFoldDB" id="A0A2J6PDA9"/>
<evidence type="ECO:0000313" key="3">
    <source>
        <dbReference type="Proteomes" id="UP000235672"/>
    </source>
</evidence>
<dbReference type="PANTHER" id="PTHR35043">
    <property type="entry name" value="TRANSCRIPTION FACTOR DOMAIN-CONTAINING PROTEIN"/>
    <property type="match status" value="1"/>
</dbReference>
<evidence type="ECO:0000313" key="2">
    <source>
        <dbReference type="EMBL" id="PMD12018.1"/>
    </source>
</evidence>
<sequence length="468" mass="54507">MGITVLFPEFVFSKAVWELRLALDNLRELDQQIRRKKNHFTWTVRIELRRYEIEKRISWKVEYGFFMRQLSRILVLSQPQNYQEDQEGAQVVARQRIHEQKSVKLAKTNIKDNLAISKEEHEENTPAHTQDPETSQPRSLEASREVQRDIHNSSIQSIPLTPVHDTRIWTLIHSYYVNLGGIVGFGTDEENVQFSLPGPWLFAGASVLENPPFRFFDLSKEEIENKSKADWLMKVIAVSQITWLLLNIVVCGITGLPVTQLEISMIAFSIFAIATYLANFWKPKDVSTPSKIRKAIPPSSPYDDKWEEPMKSFLLRITAPPVVLDLTPESFAAFRSMLPEARNWENPPSDRVGPPNESDKQTKDLRWSMSVVAESWAYLKAFWSLLEEIQKDDRYEIRQSKVEKLFEFYDGLFKHGDTTSQLLSEYWHDYEQCLRTKFGHTIQLPNIECRQSIMDLKDDIESIKKKKP</sequence>
<reference evidence="2 3" key="1">
    <citation type="submission" date="2016-05" db="EMBL/GenBank/DDBJ databases">
        <title>A degradative enzymes factory behind the ericoid mycorrhizal symbiosis.</title>
        <authorList>
            <consortium name="DOE Joint Genome Institute"/>
            <person name="Martino E."/>
            <person name="Morin E."/>
            <person name="Grelet G."/>
            <person name="Kuo A."/>
            <person name="Kohler A."/>
            <person name="Daghino S."/>
            <person name="Barry K."/>
            <person name="Choi C."/>
            <person name="Cichocki N."/>
            <person name="Clum A."/>
            <person name="Copeland A."/>
            <person name="Hainaut M."/>
            <person name="Haridas S."/>
            <person name="Labutti K."/>
            <person name="Lindquist E."/>
            <person name="Lipzen A."/>
            <person name="Khouja H.-R."/>
            <person name="Murat C."/>
            <person name="Ohm R."/>
            <person name="Olson A."/>
            <person name="Spatafora J."/>
            <person name="Veneault-Fourrey C."/>
            <person name="Henrissat B."/>
            <person name="Grigoriev I."/>
            <person name="Martin F."/>
            <person name="Perotto S."/>
        </authorList>
    </citation>
    <scope>NUCLEOTIDE SEQUENCE [LARGE SCALE GENOMIC DNA]</scope>
    <source>
        <strain evidence="2 3">UAMH 7357</strain>
    </source>
</reference>
<dbReference type="EMBL" id="KZ613574">
    <property type="protein sequence ID" value="PMD12018.1"/>
    <property type="molecule type" value="Genomic_DNA"/>
</dbReference>
<evidence type="ECO:0000256" key="1">
    <source>
        <dbReference type="SAM" id="MobiDB-lite"/>
    </source>
</evidence>
<organism evidence="2 3">
    <name type="scientific">Hyaloscypha hepaticicola</name>
    <dbReference type="NCBI Taxonomy" id="2082293"/>
    <lineage>
        <taxon>Eukaryota</taxon>
        <taxon>Fungi</taxon>
        <taxon>Dikarya</taxon>
        <taxon>Ascomycota</taxon>
        <taxon>Pezizomycotina</taxon>
        <taxon>Leotiomycetes</taxon>
        <taxon>Helotiales</taxon>
        <taxon>Hyaloscyphaceae</taxon>
        <taxon>Hyaloscypha</taxon>
    </lineage>
</organism>
<feature type="compositionally biased region" description="Polar residues" evidence="1">
    <location>
        <begin position="126"/>
        <end position="138"/>
    </location>
</feature>
<keyword evidence="3" id="KW-1185">Reference proteome</keyword>
<accession>A0A2J6PDA9</accession>
<gene>
    <name evidence="2" type="ORF">NA56DRAFT_666706</name>
</gene>
<dbReference type="OrthoDB" id="9451547at2759"/>